<dbReference type="InterPro" id="IPR036444">
    <property type="entry name" value="PLipase_A2_dom_sf"/>
</dbReference>
<comment type="subcellular location">
    <subcellularLocation>
        <location evidence="3">Secreted</location>
    </subcellularLocation>
</comment>
<keyword evidence="8" id="KW-0479">Metal-binding</keyword>
<dbReference type="InterPro" id="IPR016090">
    <property type="entry name" value="PLA2-like_dom"/>
</dbReference>
<keyword evidence="7" id="KW-0964">Secreted</keyword>
<dbReference type="GO" id="GO:0006644">
    <property type="term" value="P:phospholipid metabolic process"/>
    <property type="evidence" value="ECO:0007669"/>
    <property type="project" value="InterPro"/>
</dbReference>
<dbReference type="RefSeq" id="XP_022658315.1">
    <property type="nucleotide sequence ID" value="XM_022802580.1"/>
</dbReference>
<dbReference type="GO" id="GO:0004623">
    <property type="term" value="F:phospholipase A2 activity"/>
    <property type="evidence" value="ECO:0007669"/>
    <property type="project" value="UniProtKB-EC"/>
</dbReference>
<keyword evidence="11" id="KW-0442">Lipid degradation</keyword>
<dbReference type="Gene3D" id="1.20.90.10">
    <property type="entry name" value="Phospholipase A2 domain"/>
    <property type="match status" value="1"/>
</dbReference>
<evidence type="ECO:0000256" key="15">
    <source>
        <dbReference type="ARBA" id="ARBA00029903"/>
    </source>
</evidence>
<dbReference type="EnsemblMetazoa" id="XM_022802581">
    <property type="protein sequence ID" value="XP_022658316"/>
    <property type="gene ID" value="LOC111249136"/>
</dbReference>
<evidence type="ECO:0000256" key="3">
    <source>
        <dbReference type="ARBA" id="ARBA00004613"/>
    </source>
</evidence>
<dbReference type="InParanoid" id="A0A7M7K6A2"/>
<name>A0A7M7K6A2_VARDE</name>
<dbReference type="GeneID" id="111249136"/>
<dbReference type="PROSITE" id="PS00118">
    <property type="entry name" value="PA2_HIS"/>
    <property type="match status" value="1"/>
</dbReference>
<keyword evidence="13" id="KW-0865">Zymogen</keyword>
<evidence type="ECO:0000256" key="2">
    <source>
        <dbReference type="ARBA" id="ARBA00001913"/>
    </source>
</evidence>
<evidence type="ECO:0000256" key="7">
    <source>
        <dbReference type="ARBA" id="ARBA00022525"/>
    </source>
</evidence>
<dbReference type="RefSeq" id="XP_022658316.1">
    <property type="nucleotide sequence ID" value="XM_022802581.1"/>
</dbReference>
<keyword evidence="14" id="KW-1015">Disulfide bond</keyword>
<protein>
    <recommendedName>
        <fullName evidence="6">Phospholipase A2</fullName>
        <ecNumber evidence="5">3.1.1.4</ecNumber>
    </recommendedName>
    <alternativeName>
        <fullName evidence="15">Phosphatidylcholine 2-acylhydrolase</fullName>
    </alternativeName>
</protein>
<organism evidence="17 18">
    <name type="scientific">Varroa destructor</name>
    <name type="common">Honeybee mite</name>
    <dbReference type="NCBI Taxonomy" id="109461"/>
    <lineage>
        <taxon>Eukaryota</taxon>
        <taxon>Metazoa</taxon>
        <taxon>Ecdysozoa</taxon>
        <taxon>Arthropoda</taxon>
        <taxon>Chelicerata</taxon>
        <taxon>Arachnida</taxon>
        <taxon>Acari</taxon>
        <taxon>Parasitiformes</taxon>
        <taxon>Mesostigmata</taxon>
        <taxon>Gamasina</taxon>
        <taxon>Dermanyssoidea</taxon>
        <taxon>Varroidae</taxon>
        <taxon>Varroa</taxon>
    </lineage>
</organism>
<keyword evidence="10" id="KW-0106">Calcium</keyword>
<evidence type="ECO:0000313" key="18">
    <source>
        <dbReference type="Proteomes" id="UP000594260"/>
    </source>
</evidence>
<comment type="similarity">
    <text evidence="4">Belongs to the phospholipase A2 family. Group III subfamily.</text>
</comment>
<dbReference type="SUPFAM" id="SSF48619">
    <property type="entry name" value="Phospholipase A2, PLA2"/>
    <property type="match status" value="1"/>
</dbReference>
<keyword evidence="9" id="KW-0378">Hydrolase</keyword>
<dbReference type="FunFam" id="1.20.90.10:FF:000002">
    <property type="entry name" value="Phospholipase A2 group III"/>
    <property type="match status" value="1"/>
</dbReference>
<dbReference type="SMART" id="SM00085">
    <property type="entry name" value="PA2c"/>
    <property type="match status" value="1"/>
</dbReference>
<keyword evidence="12" id="KW-0443">Lipid metabolism</keyword>
<dbReference type="InterPro" id="IPR033113">
    <property type="entry name" value="PLA2_histidine"/>
</dbReference>
<dbReference type="EnsemblMetazoa" id="XM_022802580">
    <property type="protein sequence ID" value="XP_022658315"/>
    <property type="gene ID" value="LOC111249136"/>
</dbReference>
<dbReference type="EnsemblMetazoa" id="XM_022802579">
    <property type="protein sequence ID" value="XP_022658314"/>
    <property type="gene ID" value="LOC111249136"/>
</dbReference>
<evidence type="ECO:0000256" key="10">
    <source>
        <dbReference type="ARBA" id="ARBA00022837"/>
    </source>
</evidence>
<keyword evidence="18" id="KW-1185">Reference proteome</keyword>
<comment type="catalytic activity">
    <reaction evidence="1">
        <text>a 1,2-diacyl-sn-glycero-3-phosphocholine + H2O = a 1-acyl-sn-glycero-3-phosphocholine + a fatty acid + H(+)</text>
        <dbReference type="Rhea" id="RHEA:15801"/>
        <dbReference type="ChEBI" id="CHEBI:15377"/>
        <dbReference type="ChEBI" id="CHEBI:15378"/>
        <dbReference type="ChEBI" id="CHEBI:28868"/>
        <dbReference type="ChEBI" id="CHEBI:57643"/>
        <dbReference type="ChEBI" id="CHEBI:58168"/>
        <dbReference type="EC" id="3.1.1.4"/>
    </reaction>
</comment>
<dbReference type="OrthoDB" id="6501032at2759"/>
<sequence length="318" mass="34450">MSPTMCASIMVYVGAAATFALLLTNPYGTVASGEKFLPSFRNYNGNTPKNGSSAAATAGWLPWGDTAVYAYGLSVAELKTSPNDGSVVECKLTELQDPIECDTLVKKIGRPVVNVCFHRMMEIIAACRALVQTTKGPSLPLNVHQFLFWNQVWNGIFPGTKWCGSGDMAGGYHDLGADVALDRCCRAHDHCPVKLKAFRRGHGLVNFSLYTKSHCACDNDFRNCLMDSQSHSASAIGNMYFNVLRVPCLQEVDESRSFCKSESGVVSKECLNEDQRTVQMKFISAGGFPLSGLNVQSTIVSTSTKGGSDLANEDSRQV</sequence>
<evidence type="ECO:0000256" key="13">
    <source>
        <dbReference type="ARBA" id="ARBA00023145"/>
    </source>
</evidence>
<accession>A0A7M7K6A2</accession>
<dbReference type="RefSeq" id="XP_022658314.1">
    <property type="nucleotide sequence ID" value="XM_022802579.1"/>
</dbReference>
<dbReference type="GO" id="GO:0016042">
    <property type="term" value="P:lipid catabolic process"/>
    <property type="evidence" value="ECO:0007669"/>
    <property type="project" value="UniProtKB-KW"/>
</dbReference>
<evidence type="ECO:0000256" key="9">
    <source>
        <dbReference type="ARBA" id="ARBA00022801"/>
    </source>
</evidence>
<dbReference type="GO" id="GO:0050482">
    <property type="term" value="P:arachidonate secretion"/>
    <property type="evidence" value="ECO:0007669"/>
    <property type="project" value="InterPro"/>
</dbReference>
<evidence type="ECO:0000256" key="14">
    <source>
        <dbReference type="ARBA" id="ARBA00023157"/>
    </source>
</evidence>
<evidence type="ECO:0000256" key="12">
    <source>
        <dbReference type="ARBA" id="ARBA00023098"/>
    </source>
</evidence>
<dbReference type="AlphaFoldDB" id="A0A7M7K6A2"/>
<dbReference type="CDD" id="cd04704">
    <property type="entry name" value="PLA2_bee_venom_like"/>
    <property type="match status" value="1"/>
</dbReference>
<evidence type="ECO:0000256" key="11">
    <source>
        <dbReference type="ARBA" id="ARBA00022963"/>
    </source>
</evidence>
<feature type="domain" description="Phospholipase A2-like central" evidence="16">
    <location>
        <begin position="142"/>
        <end position="260"/>
    </location>
</feature>
<evidence type="ECO:0000256" key="8">
    <source>
        <dbReference type="ARBA" id="ARBA00022723"/>
    </source>
</evidence>
<evidence type="ECO:0000256" key="4">
    <source>
        <dbReference type="ARBA" id="ARBA00009659"/>
    </source>
</evidence>
<dbReference type="KEGG" id="vde:111249136"/>
<dbReference type="GO" id="GO:0005576">
    <property type="term" value="C:extracellular region"/>
    <property type="evidence" value="ECO:0007669"/>
    <property type="project" value="UniProtKB-SubCell"/>
</dbReference>
<evidence type="ECO:0000313" key="17">
    <source>
        <dbReference type="EnsemblMetazoa" id="XP_022658316"/>
    </source>
</evidence>
<dbReference type="EC" id="3.1.1.4" evidence="5"/>
<evidence type="ECO:0000256" key="5">
    <source>
        <dbReference type="ARBA" id="ARBA00013278"/>
    </source>
</evidence>
<dbReference type="Pfam" id="PF05826">
    <property type="entry name" value="Phospholip_A2_2"/>
    <property type="match status" value="1"/>
</dbReference>
<evidence type="ECO:0000256" key="1">
    <source>
        <dbReference type="ARBA" id="ARBA00001604"/>
    </source>
</evidence>
<evidence type="ECO:0000259" key="16">
    <source>
        <dbReference type="SMART" id="SM00085"/>
    </source>
</evidence>
<reference evidence="17" key="1">
    <citation type="submission" date="2021-01" db="UniProtKB">
        <authorList>
            <consortium name="EnsemblMetazoa"/>
        </authorList>
    </citation>
    <scope>IDENTIFICATION</scope>
</reference>
<comment type="cofactor">
    <cofactor evidence="2">
        <name>Ca(2+)</name>
        <dbReference type="ChEBI" id="CHEBI:29108"/>
    </cofactor>
</comment>
<dbReference type="GO" id="GO:0046872">
    <property type="term" value="F:metal ion binding"/>
    <property type="evidence" value="ECO:0007669"/>
    <property type="project" value="UniProtKB-KW"/>
</dbReference>
<proteinExistence type="inferred from homology"/>
<dbReference type="PANTHER" id="PTHR12253">
    <property type="entry name" value="RH14732P"/>
    <property type="match status" value="1"/>
</dbReference>
<dbReference type="Proteomes" id="UP000594260">
    <property type="component" value="Unplaced"/>
</dbReference>
<evidence type="ECO:0000256" key="6">
    <source>
        <dbReference type="ARBA" id="ARBA00021721"/>
    </source>
</evidence>